<keyword evidence="4" id="KW-1185">Reference proteome</keyword>
<keyword evidence="1" id="KW-0732">Signal</keyword>
<feature type="signal peptide" evidence="1">
    <location>
        <begin position="1"/>
        <end position="20"/>
    </location>
</feature>
<name>A0AA38VED6_9PEZI</name>
<dbReference type="InterPro" id="IPR036005">
    <property type="entry name" value="Creatinase/aminopeptidase-like"/>
</dbReference>
<accession>A0AA38VED6</accession>
<dbReference type="Gene3D" id="3.90.230.10">
    <property type="entry name" value="Creatinase/methionine aminopeptidase superfamily"/>
    <property type="match status" value="1"/>
</dbReference>
<dbReference type="GO" id="GO:0004177">
    <property type="term" value="F:aminopeptidase activity"/>
    <property type="evidence" value="ECO:0007669"/>
    <property type="project" value="UniProtKB-KW"/>
</dbReference>
<organism evidence="3 4">
    <name type="scientific">Coniochaeta hoffmannii</name>
    <dbReference type="NCBI Taxonomy" id="91930"/>
    <lineage>
        <taxon>Eukaryota</taxon>
        <taxon>Fungi</taxon>
        <taxon>Dikarya</taxon>
        <taxon>Ascomycota</taxon>
        <taxon>Pezizomycotina</taxon>
        <taxon>Sordariomycetes</taxon>
        <taxon>Sordariomycetidae</taxon>
        <taxon>Coniochaetales</taxon>
        <taxon>Coniochaetaceae</taxon>
        <taxon>Coniochaeta</taxon>
    </lineage>
</organism>
<evidence type="ECO:0000259" key="2">
    <source>
        <dbReference type="Pfam" id="PF00557"/>
    </source>
</evidence>
<evidence type="ECO:0000256" key="1">
    <source>
        <dbReference type="SAM" id="SignalP"/>
    </source>
</evidence>
<dbReference type="AlphaFoldDB" id="A0AA38VED6"/>
<evidence type="ECO:0000313" key="4">
    <source>
        <dbReference type="Proteomes" id="UP001174691"/>
    </source>
</evidence>
<dbReference type="EMBL" id="JANBVN010000104">
    <property type="protein sequence ID" value="KAJ9144000.1"/>
    <property type="molecule type" value="Genomic_DNA"/>
</dbReference>
<dbReference type="Pfam" id="PF00557">
    <property type="entry name" value="Peptidase_M24"/>
    <property type="match status" value="1"/>
</dbReference>
<proteinExistence type="predicted"/>
<dbReference type="SUPFAM" id="SSF55920">
    <property type="entry name" value="Creatinase/aminopeptidase"/>
    <property type="match status" value="1"/>
</dbReference>
<feature type="chain" id="PRO_5041447707" evidence="1">
    <location>
        <begin position="21"/>
        <end position="466"/>
    </location>
</feature>
<keyword evidence="3" id="KW-0031">Aminopeptidase</keyword>
<evidence type="ECO:0000313" key="3">
    <source>
        <dbReference type="EMBL" id="KAJ9144000.1"/>
    </source>
</evidence>
<keyword evidence="3" id="KW-0378">Hydrolase</keyword>
<sequence length="466" mass="52809">MRSCISIAVIWAAGVTVLAAKQPVGLIPDSQSQLDSNWPHLPKYFTLPSLREQAAIQDGWLQQRLDSIPSLMRKHNVSAWLLSQREYTEEIAFWSLKKAAQFSARRRTTDLFLADPRSGKVRHSWITNTPEEDLWPELRDILERERPDSIAVNADTEVSFASGMHAGELEAIRAGLGEKWSEKLVSVPTMLPVEVIGTMVEGKAMWYMKLMSTAWAMISEAFSERVIEPGVTTTTDVEWWFREKLQQMNYTTWFQPSVTIIDEDTKWFAQDIDATSEPRETIMYGDMLHVDFGVTALGMNTDTQHLAYVLHPGETDEDVPKGLLEGLKKGNRVQDIVRENMKVGATGDEILRKCREQMDAEGSSGRIYSHPIGDWGHSAGTPIGFTNLQEGVPVTGDLPLIPNTFYSVELAVWHFVPERNATLLFPLEEDVRFIGGRGFDWVYGRQTKFHVVKPPRRDTMQVQEDL</sequence>
<feature type="domain" description="Peptidase M24" evidence="2">
    <location>
        <begin position="212"/>
        <end position="414"/>
    </location>
</feature>
<keyword evidence="3" id="KW-0645">Protease</keyword>
<dbReference type="Proteomes" id="UP001174691">
    <property type="component" value="Unassembled WGS sequence"/>
</dbReference>
<reference evidence="3" key="1">
    <citation type="submission" date="2022-07" db="EMBL/GenBank/DDBJ databases">
        <title>Fungi with potential for degradation of polypropylene.</title>
        <authorList>
            <person name="Gostincar C."/>
        </authorList>
    </citation>
    <scope>NUCLEOTIDE SEQUENCE</scope>
    <source>
        <strain evidence="3">EXF-13287</strain>
    </source>
</reference>
<dbReference type="InterPro" id="IPR000994">
    <property type="entry name" value="Pept_M24"/>
</dbReference>
<comment type="caution">
    <text evidence="3">The sequence shown here is derived from an EMBL/GenBank/DDBJ whole genome shotgun (WGS) entry which is preliminary data.</text>
</comment>
<gene>
    <name evidence="3" type="ORF">NKR19_g6588</name>
</gene>
<protein>
    <submittedName>
        <fullName evidence="3">Xaa-pro aminopeptidase family enzyme protein</fullName>
    </submittedName>
</protein>